<reference evidence="2 3" key="1">
    <citation type="journal article" date="2012" name="PLoS Pathog.">
        <title>Diverse lifestyles and strategies of plant pathogenesis encoded in the genomes of eighteen Dothideomycetes fungi.</title>
        <authorList>
            <person name="Ohm R.A."/>
            <person name="Feau N."/>
            <person name="Henrissat B."/>
            <person name="Schoch C.L."/>
            <person name="Horwitz B.A."/>
            <person name="Barry K.W."/>
            <person name="Condon B.J."/>
            <person name="Copeland A.C."/>
            <person name="Dhillon B."/>
            <person name="Glaser F."/>
            <person name="Hesse C.N."/>
            <person name="Kosti I."/>
            <person name="LaButti K."/>
            <person name="Lindquist E.A."/>
            <person name="Lucas S."/>
            <person name="Salamov A.A."/>
            <person name="Bradshaw R.E."/>
            <person name="Ciuffetti L."/>
            <person name="Hamelin R.C."/>
            <person name="Kema G.H.J."/>
            <person name="Lawrence C."/>
            <person name="Scott J.A."/>
            <person name="Spatafora J.W."/>
            <person name="Turgeon B.G."/>
            <person name="de Wit P.J.G.M."/>
            <person name="Zhong S."/>
            <person name="Goodwin S.B."/>
            <person name="Grigoriev I.V."/>
        </authorList>
    </citation>
    <scope>NUCLEOTIDE SEQUENCE [LARGE SCALE GENOMIC DNA]</scope>
    <source>
        <strain evidence="2 3">UAMH 10762</strain>
    </source>
</reference>
<evidence type="ECO:0000256" key="1">
    <source>
        <dbReference type="SAM" id="MobiDB-lite"/>
    </source>
</evidence>
<organism evidence="2 3">
    <name type="scientific">Baudoinia panamericana (strain UAMH 10762)</name>
    <name type="common">Angels' share fungus</name>
    <name type="synonym">Baudoinia compniacensis (strain UAMH 10762)</name>
    <dbReference type="NCBI Taxonomy" id="717646"/>
    <lineage>
        <taxon>Eukaryota</taxon>
        <taxon>Fungi</taxon>
        <taxon>Dikarya</taxon>
        <taxon>Ascomycota</taxon>
        <taxon>Pezizomycotina</taxon>
        <taxon>Dothideomycetes</taxon>
        <taxon>Dothideomycetidae</taxon>
        <taxon>Mycosphaerellales</taxon>
        <taxon>Teratosphaeriaceae</taxon>
        <taxon>Baudoinia</taxon>
    </lineage>
</organism>
<dbReference type="GeneID" id="19110226"/>
<dbReference type="RefSeq" id="XP_007679688.1">
    <property type="nucleotide sequence ID" value="XM_007681498.1"/>
</dbReference>
<protein>
    <submittedName>
        <fullName evidence="2">Uncharacterized protein</fullName>
    </submittedName>
</protein>
<feature type="region of interest" description="Disordered" evidence="1">
    <location>
        <begin position="1"/>
        <end position="25"/>
    </location>
</feature>
<evidence type="ECO:0000313" key="3">
    <source>
        <dbReference type="Proteomes" id="UP000011761"/>
    </source>
</evidence>
<sequence>MATAVRNASNCRSSQSYTSDIPSTFNSNKTTLCGFSYPDPTGFRNLSSCWTGPVQVSNECFQYCEVVSTESETTWGYCVSLNTPNLTRPILTTCNSRVA</sequence>
<dbReference type="HOGENOM" id="CLU_2319964_0_0_1"/>
<dbReference type="Proteomes" id="UP000011761">
    <property type="component" value="Unassembled WGS sequence"/>
</dbReference>
<dbReference type="AlphaFoldDB" id="M2LHH6"/>
<proteinExistence type="predicted"/>
<gene>
    <name evidence="2" type="ORF">BAUCODRAFT_247132</name>
</gene>
<dbReference type="EMBL" id="KB445560">
    <property type="protein sequence ID" value="EMC93617.1"/>
    <property type="molecule type" value="Genomic_DNA"/>
</dbReference>
<keyword evidence="3" id="KW-1185">Reference proteome</keyword>
<evidence type="ECO:0000313" key="2">
    <source>
        <dbReference type="EMBL" id="EMC93617.1"/>
    </source>
</evidence>
<accession>M2LHH6</accession>
<name>M2LHH6_BAUPA</name>
<dbReference type="KEGG" id="bcom:BAUCODRAFT_247132"/>
<dbReference type="OrthoDB" id="3816525at2759"/>